<gene>
    <name evidence="2" type="ORF">RchiOBHm_Chr1g0371851</name>
</gene>
<dbReference type="Gramene" id="PRQ59590">
    <property type="protein sequence ID" value="PRQ59590"/>
    <property type="gene ID" value="RchiOBHm_Chr1g0371851"/>
</dbReference>
<accession>A0A2P6SLQ7</accession>
<protein>
    <submittedName>
        <fullName evidence="2">Uncharacterized protein</fullName>
    </submittedName>
</protein>
<evidence type="ECO:0000256" key="1">
    <source>
        <dbReference type="SAM" id="Phobius"/>
    </source>
</evidence>
<proteinExistence type="predicted"/>
<organism evidence="2 3">
    <name type="scientific">Rosa chinensis</name>
    <name type="common">China rose</name>
    <dbReference type="NCBI Taxonomy" id="74649"/>
    <lineage>
        <taxon>Eukaryota</taxon>
        <taxon>Viridiplantae</taxon>
        <taxon>Streptophyta</taxon>
        <taxon>Embryophyta</taxon>
        <taxon>Tracheophyta</taxon>
        <taxon>Spermatophyta</taxon>
        <taxon>Magnoliopsida</taxon>
        <taxon>eudicotyledons</taxon>
        <taxon>Gunneridae</taxon>
        <taxon>Pentapetalae</taxon>
        <taxon>rosids</taxon>
        <taxon>fabids</taxon>
        <taxon>Rosales</taxon>
        <taxon>Rosaceae</taxon>
        <taxon>Rosoideae</taxon>
        <taxon>Rosoideae incertae sedis</taxon>
        <taxon>Rosa</taxon>
    </lineage>
</organism>
<keyword evidence="1" id="KW-0812">Transmembrane</keyword>
<sequence>MRQSFSLLFIRFQFYCILFVLYTHTHPKTDVPNLSVYKELIAAKSFSLSPLLLEKMMLLESILENSDCFRLDLQLLILNIVMAVFNGVLAAIAFSQVCYDYLITFFCILLVFSSSVKHFII</sequence>
<keyword evidence="3" id="KW-1185">Reference proteome</keyword>
<dbReference type="AlphaFoldDB" id="A0A2P6SLQ7"/>
<comment type="caution">
    <text evidence="2">The sequence shown here is derived from an EMBL/GenBank/DDBJ whole genome shotgun (WGS) entry which is preliminary data.</text>
</comment>
<keyword evidence="1" id="KW-0472">Membrane</keyword>
<evidence type="ECO:0000313" key="3">
    <source>
        <dbReference type="Proteomes" id="UP000238479"/>
    </source>
</evidence>
<reference evidence="2 3" key="1">
    <citation type="journal article" date="2018" name="Nat. Genet.">
        <title>The Rosa genome provides new insights in the design of modern roses.</title>
        <authorList>
            <person name="Bendahmane M."/>
        </authorList>
    </citation>
    <scope>NUCLEOTIDE SEQUENCE [LARGE SCALE GENOMIC DNA]</scope>
    <source>
        <strain evidence="3">cv. Old Blush</strain>
    </source>
</reference>
<name>A0A2P6SLQ7_ROSCH</name>
<dbReference type="Proteomes" id="UP000238479">
    <property type="component" value="Chromosome 1"/>
</dbReference>
<evidence type="ECO:0000313" key="2">
    <source>
        <dbReference type="EMBL" id="PRQ59590.1"/>
    </source>
</evidence>
<dbReference type="EMBL" id="PDCK01000039">
    <property type="protein sequence ID" value="PRQ59590.1"/>
    <property type="molecule type" value="Genomic_DNA"/>
</dbReference>
<feature type="transmembrane region" description="Helical" evidence="1">
    <location>
        <begin position="101"/>
        <end position="120"/>
    </location>
</feature>
<feature type="transmembrane region" description="Helical" evidence="1">
    <location>
        <begin position="73"/>
        <end position="95"/>
    </location>
</feature>
<keyword evidence="1" id="KW-1133">Transmembrane helix</keyword>
<feature type="transmembrane region" description="Helical" evidence="1">
    <location>
        <begin position="7"/>
        <end position="24"/>
    </location>
</feature>